<protein>
    <submittedName>
        <fullName evidence="6">TetR family transcriptional regulator</fullName>
    </submittedName>
</protein>
<feature type="domain" description="HTH tetR-type" evidence="5">
    <location>
        <begin position="19"/>
        <end position="77"/>
    </location>
</feature>
<dbReference type="SUPFAM" id="SSF48498">
    <property type="entry name" value="Tetracyclin repressor-like, C-terminal domain"/>
    <property type="match status" value="1"/>
</dbReference>
<dbReference type="EMBL" id="BONZ01000048">
    <property type="protein sequence ID" value="GIH16911.1"/>
    <property type="molecule type" value="Genomic_DNA"/>
</dbReference>
<evidence type="ECO:0000313" key="7">
    <source>
        <dbReference type="Proteomes" id="UP000642748"/>
    </source>
</evidence>
<keyword evidence="3" id="KW-0804">Transcription</keyword>
<dbReference type="Proteomes" id="UP000642748">
    <property type="component" value="Unassembled WGS sequence"/>
</dbReference>
<accession>A0A8J3QYC0</accession>
<reference evidence="6" key="1">
    <citation type="submission" date="2021-01" db="EMBL/GenBank/DDBJ databases">
        <title>Whole genome shotgun sequence of Rugosimonospora africana NBRC 104875.</title>
        <authorList>
            <person name="Komaki H."/>
            <person name="Tamura T."/>
        </authorList>
    </citation>
    <scope>NUCLEOTIDE SEQUENCE</scope>
    <source>
        <strain evidence="6">NBRC 104875</strain>
    </source>
</reference>
<evidence type="ECO:0000256" key="4">
    <source>
        <dbReference type="PROSITE-ProRule" id="PRU00335"/>
    </source>
</evidence>
<dbReference type="GO" id="GO:0000976">
    <property type="term" value="F:transcription cis-regulatory region binding"/>
    <property type="evidence" value="ECO:0007669"/>
    <property type="project" value="TreeGrafter"/>
</dbReference>
<gene>
    <name evidence="6" type="ORF">Raf01_50830</name>
</gene>
<dbReference type="InterPro" id="IPR050109">
    <property type="entry name" value="HTH-type_TetR-like_transc_reg"/>
</dbReference>
<sequence length="201" mass="21658">MAETLDDTTPTRRRRSDARRSIDAILNAARTVLGERPDASMEDIATTAGVTRQTVYAHFPSREALIAALIQAAGAETLAAIDAARLDTAPPVDALRQYLDISWQLIRRYPYLLAPALTRNPPGAAESHHAGTARLEELIRRGQRAGDFDRTLPATWLAEAIVGLARTAAEQVAAGRLNTGRAATLLLQSALRLCGAADARR</sequence>
<name>A0A8J3QYC0_9ACTN</name>
<dbReference type="PANTHER" id="PTHR30055">
    <property type="entry name" value="HTH-TYPE TRANSCRIPTIONAL REGULATOR RUTR"/>
    <property type="match status" value="1"/>
</dbReference>
<evidence type="ECO:0000256" key="3">
    <source>
        <dbReference type="ARBA" id="ARBA00023163"/>
    </source>
</evidence>
<evidence type="ECO:0000256" key="2">
    <source>
        <dbReference type="ARBA" id="ARBA00023125"/>
    </source>
</evidence>
<dbReference type="PANTHER" id="PTHR30055:SF234">
    <property type="entry name" value="HTH-TYPE TRANSCRIPTIONAL REGULATOR BETI"/>
    <property type="match status" value="1"/>
</dbReference>
<dbReference type="Gene3D" id="1.10.357.10">
    <property type="entry name" value="Tetracycline Repressor, domain 2"/>
    <property type="match status" value="1"/>
</dbReference>
<dbReference type="AlphaFoldDB" id="A0A8J3QYC0"/>
<keyword evidence="7" id="KW-1185">Reference proteome</keyword>
<dbReference type="PROSITE" id="PS50977">
    <property type="entry name" value="HTH_TETR_2"/>
    <property type="match status" value="1"/>
</dbReference>
<dbReference type="GO" id="GO:0003700">
    <property type="term" value="F:DNA-binding transcription factor activity"/>
    <property type="evidence" value="ECO:0007669"/>
    <property type="project" value="TreeGrafter"/>
</dbReference>
<comment type="caution">
    <text evidence="6">The sequence shown here is derived from an EMBL/GenBank/DDBJ whole genome shotgun (WGS) entry which is preliminary data.</text>
</comment>
<dbReference type="InterPro" id="IPR036271">
    <property type="entry name" value="Tet_transcr_reg_TetR-rel_C_sf"/>
</dbReference>
<dbReference type="Pfam" id="PF00440">
    <property type="entry name" value="TetR_N"/>
    <property type="match status" value="1"/>
</dbReference>
<evidence type="ECO:0000313" key="6">
    <source>
        <dbReference type="EMBL" id="GIH16911.1"/>
    </source>
</evidence>
<evidence type="ECO:0000259" key="5">
    <source>
        <dbReference type="PROSITE" id="PS50977"/>
    </source>
</evidence>
<keyword evidence="1" id="KW-0805">Transcription regulation</keyword>
<proteinExistence type="predicted"/>
<evidence type="ECO:0000256" key="1">
    <source>
        <dbReference type="ARBA" id="ARBA00023015"/>
    </source>
</evidence>
<dbReference type="RefSeq" id="WP_203920477.1">
    <property type="nucleotide sequence ID" value="NZ_BONZ01000048.1"/>
</dbReference>
<organism evidence="6 7">
    <name type="scientific">Rugosimonospora africana</name>
    <dbReference type="NCBI Taxonomy" id="556532"/>
    <lineage>
        <taxon>Bacteria</taxon>
        <taxon>Bacillati</taxon>
        <taxon>Actinomycetota</taxon>
        <taxon>Actinomycetes</taxon>
        <taxon>Micromonosporales</taxon>
        <taxon>Micromonosporaceae</taxon>
        <taxon>Rugosimonospora</taxon>
    </lineage>
</organism>
<feature type="DNA-binding region" description="H-T-H motif" evidence="4">
    <location>
        <begin position="40"/>
        <end position="59"/>
    </location>
</feature>
<dbReference type="SUPFAM" id="SSF46689">
    <property type="entry name" value="Homeodomain-like"/>
    <property type="match status" value="1"/>
</dbReference>
<dbReference type="InterPro" id="IPR001647">
    <property type="entry name" value="HTH_TetR"/>
</dbReference>
<dbReference type="InterPro" id="IPR009057">
    <property type="entry name" value="Homeodomain-like_sf"/>
</dbReference>
<keyword evidence="2 4" id="KW-0238">DNA-binding</keyword>